<feature type="binding site" evidence="13">
    <location>
        <position position="242"/>
    </location>
    <ligand>
        <name>pyridoxal 5'-phosphate</name>
        <dbReference type="ChEBI" id="CHEBI:597326"/>
    </ligand>
</feature>
<dbReference type="InterPro" id="IPR015421">
    <property type="entry name" value="PyrdxlP-dep_Trfase_major"/>
</dbReference>
<evidence type="ECO:0000256" key="13">
    <source>
        <dbReference type="HAMAP-Rule" id="MF_00331"/>
    </source>
</evidence>
<dbReference type="Gene3D" id="3.90.1150.10">
    <property type="entry name" value="Aspartate Aminotransferase, domain 1"/>
    <property type="match status" value="1"/>
</dbReference>
<comment type="pathway">
    <text evidence="2 13">Cofactor biosynthesis; iron-sulfur cluster biosynthesis.</text>
</comment>
<evidence type="ECO:0000256" key="9">
    <source>
        <dbReference type="ARBA" id="ARBA00023004"/>
    </source>
</evidence>
<dbReference type="PANTHER" id="PTHR11601">
    <property type="entry name" value="CYSTEINE DESULFURYLASE FAMILY MEMBER"/>
    <property type="match status" value="1"/>
</dbReference>
<feature type="domain" description="Aminotransferase class V" evidence="15">
    <location>
        <begin position="5"/>
        <end position="367"/>
    </location>
</feature>
<dbReference type="HAMAP" id="MF_00331">
    <property type="entry name" value="Cys_desulf_IscS"/>
    <property type="match status" value="1"/>
</dbReference>
<dbReference type="Pfam" id="PF00266">
    <property type="entry name" value="Aminotran_5"/>
    <property type="match status" value="1"/>
</dbReference>
<sequence length="403" mass="44266">MKFPIYLDNNATTPMDPRVLEAMLPYFTNHFGNAASRNHPFGWAAEEAVDYAREQIAALINCNPKELIFTSGATESDNLAIKGVFEMYASKGNHIITATTEHKAVLDTCKHIEKLGGQVTYLQVDSEGLINLEELEAAITDKTILISIMYGNNEVGVVQPIREIGRIAKKHGVLFFSDATQAVGKIPVDVEADGIDLMAFSGHKMYGPKGVGALYVRRKNPRVKVTAQMDGGGHERGMRSGTLNVPGIVGLGKAAEICRTDMASDTARIIAMRDRLERELLQMEESYLNGNKESRLPHVSNISFKYVEGEGLMMGVKDIAVSSGSACTSASLEPSYVLKAMGMSDDLAHSSLRFGLSRFTTDEEVDYAISHVKEAVTKLRELSPLWEMFKEGIDLDSVEWAEH</sequence>
<accession>A0A3M9MLB7</accession>
<evidence type="ECO:0000256" key="11">
    <source>
        <dbReference type="ARBA" id="ARBA00050776"/>
    </source>
</evidence>
<evidence type="ECO:0000256" key="5">
    <source>
        <dbReference type="ARBA" id="ARBA00022679"/>
    </source>
</evidence>
<comment type="function">
    <text evidence="13">Master enzyme that delivers sulfur to a number of partners involved in Fe-S cluster assembly, tRNA modification or cofactor biosynthesis. Catalyzes the removal of elemental sulfur atoms from cysteine to produce alanine. Functions as a sulfur delivery protein for Fe-S cluster synthesis onto IscU, an Fe-S scaffold assembly protein, as well as other S acceptor proteins.</text>
</comment>
<evidence type="ECO:0000256" key="1">
    <source>
        <dbReference type="ARBA" id="ARBA00001933"/>
    </source>
</evidence>
<dbReference type="NCBIfam" id="NF010611">
    <property type="entry name" value="PRK14012.1"/>
    <property type="match status" value="1"/>
</dbReference>
<dbReference type="PROSITE" id="PS00595">
    <property type="entry name" value="AA_TRANSFER_CLASS_5"/>
    <property type="match status" value="1"/>
</dbReference>
<feature type="binding site" description="via persulfide group" evidence="13">
    <location>
        <position position="327"/>
    </location>
    <ligand>
        <name>[2Fe-2S] cluster</name>
        <dbReference type="ChEBI" id="CHEBI:190135"/>
        <note>ligand shared with IscU</note>
    </ligand>
</feature>
<feature type="modified residue" description="N6-(pyridoxal phosphate)lysine" evidence="13">
    <location>
        <position position="204"/>
    </location>
</feature>
<dbReference type="NCBIfam" id="NF002806">
    <property type="entry name" value="PRK02948.1"/>
    <property type="match status" value="1"/>
</dbReference>
<evidence type="ECO:0000256" key="4">
    <source>
        <dbReference type="ARBA" id="ARBA00012239"/>
    </source>
</evidence>
<dbReference type="InterPro" id="IPR015422">
    <property type="entry name" value="PyrdxlP-dep_Trfase_small"/>
</dbReference>
<comment type="catalytic activity">
    <reaction evidence="11 13">
        <text>(sulfur carrier)-H + L-cysteine = (sulfur carrier)-SH + L-alanine</text>
        <dbReference type="Rhea" id="RHEA:43892"/>
        <dbReference type="Rhea" id="RHEA-COMP:14737"/>
        <dbReference type="Rhea" id="RHEA-COMP:14739"/>
        <dbReference type="ChEBI" id="CHEBI:29917"/>
        <dbReference type="ChEBI" id="CHEBI:35235"/>
        <dbReference type="ChEBI" id="CHEBI:57972"/>
        <dbReference type="ChEBI" id="CHEBI:64428"/>
        <dbReference type="EC" id="2.8.1.7"/>
    </reaction>
</comment>
<organism evidence="16 17">
    <name type="scientific">Rufibacter latericius</name>
    <dbReference type="NCBI Taxonomy" id="2487040"/>
    <lineage>
        <taxon>Bacteria</taxon>
        <taxon>Pseudomonadati</taxon>
        <taxon>Bacteroidota</taxon>
        <taxon>Cytophagia</taxon>
        <taxon>Cytophagales</taxon>
        <taxon>Hymenobacteraceae</taxon>
        <taxon>Rufibacter</taxon>
    </lineage>
</organism>
<dbReference type="GO" id="GO:0031071">
    <property type="term" value="F:cysteine desulfurase activity"/>
    <property type="evidence" value="ECO:0007669"/>
    <property type="project" value="UniProtKB-UniRule"/>
</dbReference>
<dbReference type="PIRSF" id="PIRSF005572">
    <property type="entry name" value="NifS"/>
    <property type="match status" value="1"/>
</dbReference>
<dbReference type="Gene3D" id="3.40.640.10">
    <property type="entry name" value="Type I PLP-dependent aspartate aminotransferase-like (Major domain)"/>
    <property type="match status" value="1"/>
</dbReference>
<evidence type="ECO:0000256" key="14">
    <source>
        <dbReference type="RuleBase" id="RU004504"/>
    </source>
</evidence>
<comment type="subcellular location">
    <subcellularLocation>
        <location evidence="13">Cytoplasm</location>
    </subcellularLocation>
</comment>
<dbReference type="InterPro" id="IPR010240">
    <property type="entry name" value="Cys_deSase_IscS"/>
</dbReference>
<evidence type="ECO:0000256" key="7">
    <source>
        <dbReference type="ARBA" id="ARBA00022723"/>
    </source>
</evidence>
<dbReference type="InterPro" id="IPR000192">
    <property type="entry name" value="Aminotrans_V_dom"/>
</dbReference>
<evidence type="ECO:0000256" key="8">
    <source>
        <dbReference type="ARBA" id="ARBA00022898"/>
    </source>
</evidence>
<keyword evidence="5 13" id="KW-0808">Transferase</keyword>
<dbReference type="GO" id="GO:0051537">
    <property type="term" value="F:2 iron, 2 sulfur cluster binding"/>
    <property type="evidence" value="ECO:0007669"/>
    <property type="project" value="UniProtKB-UniRule"/>
</dbReference>
<dbReference type="AlphaFoldDB" id="A0A3M9MLB7"/>
<protein>
    <recommendedName>
        <fullName evidence="12 13">Cysteine desulfurase IscS</fullName>
        <ecNumber evidence="4 13">2.8.1.7</ecNumber>
    </recommendedName>
</protein>
<keyword evidence="13" id="KW-0963">Cytoplasm</keyword>
<dbReference type="GO" id="GO:0046872">
    <property type="term" value="F:metal ion binding"/>
    <property type="evidence" value="ECO:0007669"/>
    <property type="project" value="UniProtKB-KW"/>
</dbReference>
<dbReference type="GO" id="GO:1990221">
    <property type="term" value="C:L-cysteine desulfurase complex"/>
    <property type="evidence" value="ECO:0007669"/>
    <property type="project" value="UniProtKB-ARBA"/>
</dbReference>
<keyword evidence="10 13" id="KW-0411">Iron-sulfur</keyword>
<dbReference type="RefSeq" id="WP_123127932.1">
    <property type="nucleotide sequence ID" value="NZ_RJJD01000008.1"/>
</dbReference>
<dbReference type="InterPro" id="IPR020578">
    <property type="entry name" value="Aminotrans_V_PyrdxlP_BS"/>
</dbReference>
<dbReference type="FunFam" id="3.40.640.10:FF:000003">
    <property type="entry name" value="Cysteine desulfurase IscS"/>
    <property type="match status" value="1"/>
</dbReference>
<comment type="cofactor">
    <cofactor evidence="1 13 14">
        <name>pyridoxal 5'-phosphate</name>
        <dbReference type="ChEBI" id="CHEBI:597326"/>
    </cofactor>
</comment>
<evidence type="ECO:0000256" key="3">
    <source>
        <dbReference type="ARBA" id="ARBA00006490"/>
    </source>
</evidence>
<feature type="binding site" evidence="13">
    <location>
        <position position="181"/>
    </location>
    <ligand>
        <name>pyridoxal 5'-phosphate</name>
        <dbReference type="ChEBI" id="CHEBI:597326"/>
    </ligand>
</feature>
<keyword evidence="6 13" id="KW-0001">2Fe-2S</keyword>
<proteinExistence type="inferred from homology"/>
<comment type="caution">
    <text evidence="16">The sequence shown here is derived from an EMBL/GenBank/DDBJ whole genome shotgun (WGS) entry which is preliminary data.</text>
</comment>
<dbReference type="Proteomes" id="UP000272117">
    <property type="component" value="Unassembled WGS sequence"/>
</dbReference>
<dbReference type="GO" id="GO:0030170">
    <property type="term" value="F:pyridoxal phosphate binding"/>
    <property type="evidence" value="ECO:0007669"/>
    <property type="project" value="UniProtKB-UniRule"/>
</dbReference>
<keyword evidence="7 13" id="KW-0479">Metal-binding</keyword>
<feature type="binding site" evidence="13">
    <location>
        <begin position="73"/>
        <end position="74"/>
    </location>
    <ligand>
        <name>pyridoxal 5'-phosphate</name>
        <dbReference type="ChEBI" id="CHEBI:597326"/>
    </ligand>
</feature>
<evidence type="ECO:0000259" key="15">
    <source>
        <dbReference type="Pfam" id="PF00266"/>
    </source>
</evidence>
<evidence type="ECO:0000313" key="16">
    <source>
        <dbReference type="EMBL" id="RNI26316.1"/>
    </source>
</evidence>
<dbReference type="FunFam" id="3.90.1150.10:FF:000002">
    <property type="entry name" value="Cysteine desulfurase IscS"/>
    <property type="match status" value="1"/>
</dbReference>
<evidence type="ECO:0000256" key="6">
    <source>
        <dbReference type="ARBA" id="ARBA00022714"/>
    </source>
</evidence>
<feature type="active site" description="Cysteine persulfide intermediate" evidence="13">
    <location>
        <position position="327"/>
    </location>
</feature>
<name>A0A3M9MLB7_9BACT</name>
<gene>
    <name evidence="13" type="primary">iscS</name>
    <name evidence="16" type="ORF">EFB08_12365</name>
</gene>
<dbReference type="SUPFAM" id="SSF53383">
    <property type="entry name" value="PLP-dependent transferases"/>
    <property type="match status" value="1"/>
</dbReference>
<dbReference type="InterPro" id="IPR016454">
    <property type="entry name" value="Cysteine_dSase"/>
</dbReference>
<dbReference type="GO" id="GO:0044571">
    <property type="term" value="P:[2Fe-2S] cluster assembly"/>
    <property type="evidence" value="ECO:0007669"/>
    <property type="project" value="UniProtKB-UniRule"/>
</dbReference>
<dbReference type="EMBL" id="RJJD01000008">
    <property type="protein sequence ID" value="RNI26316.1"/>
    <property type="molecule type" value="Genomic_DNA"/>
</dbReference>
<evidence type="ECO:0000313" key="17">
    <source>
        <dbReference type="Proteomes" id="UP000272117"/>
    </source>
</evidence>
<reference evidence="16 17" key="1">
    <citation type="submission" date="2018-11" db="EMBL/GenBank/DDBJ databases">
        <title>Rufibacter latericius sp. nov., isolated from water in Baiyang Lake.</title>
        <authorList>
            <person name="Yang Y."/>
        </authorList>
    </citation>
    <scope>NUCLEOTIDE SEQUENCE [LARGE SCALE GENOMIC DNA]</scope>
    <source>
        <strain evidence="16 17">R-22-1c-1</strain>
    </source>
</reference>
<evidence type="ECO:0000256" key="12">
    <source>
        <dbReference type="ARBA" id="ARBA00072125"/>
    </source>
</evidence>
<evidence type="ECO:0000256" key="10">
    <source>
        <dbReference type="ARBA" id="ARBA00023014"/>
    </source>
</evidence>
<comment type="subunit">
    <text evidence="13">Homodimer. Forms a heterotetramer with IscU, interacts with other sulfur acceptors.</text>
</comment>
<keyword evidence="8 13" id="KW-0663">Pyridoxal phosphate</keyword>
<dbReference type="PANTHER" id="PTHR11601:SF34">
    <property type="entry name" value="CYSTEINE DESULFURASE"/>
    <property type="match status" value="1"/>
</dbReference>
<dbReference type="OrthoDB" id="9804366at2"/>
<dbReference type="NCBIfam" id="TIGR02006">
    <property type="entry name" value="IscS"/>
    <property type="match status" value="1"/>
</dbReference>
<dbReference type="UniPathway" id="UPA00266"/>
<evidence type="ECO:0000256" key="2">
    <source>
        <dbReference type="ARBA" id="ARBA00005151"/>
    </source>
</evidence>
<feature type="binding site" evidence="13">
    <location>
        <position position="153"/>
    </location>
    <ligand>
        <name>pyridoxal 5'-phosphate</name>
        <dbReference type="ChEBI" id="CHEBI:597326"/>
    </ligand>
</feature>
<keyword evidence="17" id="KW-1185">Reference proteome</keyword>
<dbReference type="EC" id="2.8.1.7" evidence="4 13"/>
<keyword evidence="9 13" id="KW-0408">Iron</keyword>
<comment type="similarity">
    <text evidence="3 13">Belongs to the class-V pyridoxal-phosphate-dependent aminotransferase family. NifS/IscS subfamily.</text>
</comment>
<dbReference type="InterPro" id="IPR015424">
    <property type="entry name" value="PyrdxlP-dep_Trfase"/>
</dbReference>
<feature type="binding site" evidence="13">
    <location>
        <begin position="201"/>
        <end position="203"/>
    </location>
    <ligand>
        <name>pyridoxal 5'-phosphate</name>
        <dbReference type="ChEBI" id="CHEBI:597326"/>
    </ligand>
</feature>